<dbReference type="EMBL" id="OU503047">
    <property type="protein sequence ID" value="CAI9772367.1"/>
    <property type="molecule type" value="Genomic_DNA"/>
</dbReference>
<dbReference type="Proteomes" id="UP000834106">
    <property type="component" value="Chromosome 12"/>
</dbReference>
<dbReference type="Pfam" id="PF13041">
    <property type="entry name" value="PPR_2"/>
    <property type="match status" value="2"/>
</dbReference>
<accession>A0AAD1ZM87</accession>
<proteinExistence type="predicted"/>
<dbReference type="InterPro" id="IPR011990">
    <property type="entry name" value="TPR-like_helical_dom_sf"/>
</dbReference>
<dbReference type="PANTHER" id="PTHR47926">
    <property type="entry name" value="PENTATRICOPEPTIDE REPEAT-CONTAINING PROTEIN"/>
    <property type="match status" value="1"/>
</dbReference>
<dbReference type="AlphaFoldDB" id="A0AAD1ZM87"/>
<sequence>MLHVNNYLLSLYLKDCDLKDARKLFDEIPDRDVRTWTILISGFARYGHHGIALDYFTEMRNEGIVAPNAFTLSSVFKCCACVNNGLQMGKTTHGWIMINGIDMDVALQNSILDLYAKRGVFDYVNRLFKLMDDKDSTSWNIMMAAKLSEGEMGKCLEFFNSLPIKSVSSWNTIIDGLMQHGLERNALELLYEMVKLGPAFDKVTFSISLVLASVLKSLELGRQIHGRLLRVGMNEDSFAITSLIDMYCKCWKMDKASTIFQEFRRIGYKGCHGDLMAQTVSWSTMIAGYVQNAIDNWAEAAQLRRLMQERKVKKFPGQSWI</sequence>
<organism evidence="2 3">
    <name type="scientific">Fraxinus pennsylvanica</name>
    <dbReference type="NCBI Taxonomy" id="56036"/>
    <lineage>
        <taxon>Eukaryota</taxon>
        <taxon>Viridiplantae</taxon>
        <taxon>Streptophyta</taxon>
        <taxon>Embryophyta</taxon>
        <taxon>Tracheophyta</taxon>
        <taxon>Spermatophyta</taxon>
        <taxon>Magnoliopsida</taxon>
        <taxon>eudicotyledons</taxon>
        <taxon>Gunneridae</taxon>
        <taxon>Pentapetalae</taxon>
        <taxon>asterids</taxon>
        <taxon>lamiids</taxon>
        <taxon>Lamiales</taxon>
        <taxon>Oleaceae</taxon>
        <taxon>Oleeae</taxon>
        <taxon>Fraxinus</taxon>
    </lineage>
</organism>
<evidence type="ECO:0000313" key="3">
    <source>
        <dbReference type="Proteomes" id="UP000834106"/>
    </source>
</evidence>
<dbReference type="GO" id="GO:0003723">
    <property type="term" value="F:RNA binding"/>
    <property type="evidence" value="ECO:0007669"/>
    <property type="project" value="InterPro"/>
</dbReference>
<dbReference type="PANTHER" id="PTHR47926:SF347">
    <property type="entry name" value="PENTATRICOPEPTIDE REPEAT-CONTAINING PROTEIN"/>
    <property type="match status" value="1"/>
</dbReference>
<dbReference type="InterPro" id="IPR002885">
    <property type="entry name" value="PPR_rpt"/>
</dbReference>
<dbReference type="NCBIfam" id="TIGR00756">
    <property type="entry name" value="PPR"/>
    <property type="match status" value="2"/>
</dbReference>
<protein>
    <recommendedName>
        <fullName evidence="4">Pentatricopeptide repeat-containing protein</fullName>
    </recommendedName>
</protein>
<dbReference type="Gene3D" id="1.25.40.10">
    <property type="entry name" value="Tetratricopeptide repeat domain"/>
    <property type="match status" value="3"/>
</dbReference>
<name>A0AAD1ZM87_9LAMI</name>
<evidence type="ECO:0000313" key="2">
    <source>
        <dbReference type="EMBL" id="CAI9772367.1"/>
    </source>
</evidence>
<keyword evidence="1" id="KW-0677">Repeat</keyword>
<evidence type="ECO:0000256" key="1">
    <source>
        <dbReference type="ARBA" id="ARBA00022737"/>
    </source>
</evidence>
<dbReference type="Pfam" id="PF01535">
    <property type="entry name" value="PPR"/>
    <property type="match status" value="4"/>
</dbReference>
<dbReference type="GO" id="GO:0009451">
    <property type="term" value="P:RNA modification"/>
    <property type="evidence" value="ECO:0007669"/>
    <property type="project" value="InterPro"/>
</dbReference>
<keyword evidence="3" id="KW-1185">Reference proteome</keyword>
<gene>
    <name evidence="2" type="ORF">FPE_LOCUS19797</name>
</gene>
<dbReference type="InterPro" id="IPR046960">
    <property type="entry name" value="PPR_At4g14850-like_plant"/>
</dbReference>
<evidence type="ECO:0008006" key="4">
    <source>
        <dbReference type="Google" id="ProtNLM"/>
    </source>
</evidence>
<reference evidence="2" key="1">
    <citation type="submission" date="2023-05" db="EMBL/GenBank/DDBJ databases">
        <authorList>
            <person name="Huff M."/>
        </authorList>
    </citation>
    <scope>NUCLEOTIDE SEQUENCE</scope>
</reference>